<evidence type="ECO:0000259" key="12">
    <source>
        <dbReference type="Pfam" id="PF07993"/>
    </source>
</evidence>
<name>A0A5E4M2X4_9HEMI</name>
<evidence type="ECO:0000256" key="10">
    <source>
        <dbReference type="RuleBase" id="RU363097"/>
    </source>
</evidence>
<evidence type="ECO:0000256" key="7">
    <source>
        <dbReference type="ARBA" id="ARBA00023098"/>
    </source>
</evidence>
<evidence type="ECO:0000256" key="2">
    <source>
        <dbReference type="ARBA" id="ARBA00005928"/>
    </source>
</evidence>
<dbReference type="InterPro" id="IPR013120">
    <property type="entry name" value="FAR_NAD-bd"/>
</dbReference>
<evidence type="ECO:0000256" key="3">
    <source>
        <dbReference type="ARBA" id="ARBA00022516"/>
    </source>
</evidence>
<keyword evidence="4 10" id="KW-0812">Transmembrane</keyword>
<dbReference type="GO" id="GO:0016020">
    <property type="term" value="C:membrane"/>
    <property type="evidence" value="ECO:0007669"/>
    <property type="project" value="UniProtKB-SubCell"/>
</dbReference>
<dbReference type="GO" id="GO:0005777">
    <property type="term" value="C:peroxisome"/>
    <property type="evidence" value="ECO:0007669"/>
    <property type="project" value="TreeGrafter"/>
</dbReference>
<comment type="catalytic activity">
    <reaction evidence="9 10">
        <text>a long-chain fatty acyl-CoA + 2 NADPH + 2 H(+) = a long-chain primary fatty alcohol + 2 NADP(+) + CoA</text>
        <dbReference type="Rhea" id="RHEA:52716"/>
        <dbReference type="ChEBI" id="CHEBI:15378"/>
        <dbReference type="ChEBI" id="CHEBI:57287"/>
        <dbReference type="ChEBI" id="CHEBI:57783"/>
        <dbReference type="ChEBI" id="CHEBI:58349"/>
        <dbReference type="ChEBI" id="CHEBI:77396"/>
        <dbReference type="ChEBI" id="CHEBI:83139"/>
        <dbReference type="EC" id="1.2.1.84"/>
    </reaction>
</comment>
<evidence type="ECO:0000313" key="13">
    <source>
        <dbReference type="EMBL" id="VVC25029.1"/>
    </source>
</evidence>
<dbReference type="SUPFAM" id="SSF51735">
    <property type="entry name" value="NAD(P)-binding Rossmann-fold domains"/>
    <property type="match status" value="1"/>
</dbReference>
<evidence type="ECO:0000256" key="5">
    <source>
        <dbReference type="ARBA" id="ARBA00022857"/>
    </source>
</evidence>
<accession>A0A5E4M2X4</accession>
<dbReference type="EMBL" id="CABPRJ010000008">
    <property type="protein sequence ID" value="VVC25029.1"/>
    <property type="molecule type" value="Genomic_DNA"/>
</dbReference>
<dbReference type="OrthoDB" id="429813at2759"/>
<evidence type="ECO:0000256" key="8">
    <source>
        <dbReference type="ARBA" id="ARBA00023136"/>
    </source>
</evidence>
<comment type="subcellular location">
    <subcellularLocation>
        <location evidence="1">Membrane</location>
        <topology evidence="1">Multi-pass membrane protein</topology>
    </subcellularLocation>
</comment>
<protein>
    <recommendedName>
        <fullName evidence="10">Fatty acyl-CoA reductase</fullName>
        <ecNumber evidence="10">1.2.1.84</ecNumber>
    </recommendedName>
</protein>
<sequence length="508" mass="58269">MAFTKPELKSNIQEFFKNKTIFITGGTGFLGKLIVNKLIRSCPQIKRIYLLVRDKKGKSAHERLEDIFNLPIFQDIEPSKLQRIIALSGDCSQAQLGLSENDLNTLVKEVNVIFHSAATVRFDERLDIAIGINVIGAREIVKLAHKMENLVSYLHVSTAFSNCHIKHIEEKFYNLPYSYEKLIHLYKTKSWNILEKMKPFLLGPMPNTYVMTKAAAEQLVKHEAKGLPITIFRPAIVIATANEPLPGWIDNLYGPTGIVTGVMTGIIKALPCELNAVTDLIPADLTVNALIAASWDTNVRHIADCKLISKYKDDPCVYNFISSSENPLTWKIFSEILMSCIMKRPTIKAMWYPTLIMNSSIFLHKFTVLILHYLPAFLLDLVFIVSGKKLRLVDQYKKIERFTDILEFFSTQEWKFSNENVQHLWGTMGKGDQVLFPFDIKQMNWVDYLDTYHKGIMTFLLKEGTETLPAAKKRHRKLFICHMIFKGAVYVGLIMLIWMIIKRIFLAW</sequence>
<comment type="function">
    <text evidence="10">Catalyzes the reduction of fatty acyl-CoA to fatty alcohols.</text>
</comment>
<feature type="transmembrane region" description="Helical" evidence="10">
    <location>
        <begin position="366"/>
        <end position="387"/>
    </location>
</feature>
<evidence type="ECO:0000313" key="14">
    <source>
        <dbReference type="Proteomes" id="UP000325440"/>
    </source>
</evidence>
<dbReference type="PANTHER" id="PTHR11011:SF60">
    <property type="entry name" value="FATTY ACYL-COA REDUCTASE-RELATED"/>
    <property type="match status" value="1"/>
</dbReference>
<keyword evidence="6 10" id="KW-1133">Transmembrane helix</keyword>
<dbReference type="CDD" id="cd09071">
    <property type="entry name" value="FAR_C"/>
    <property type="match status" value="1"/>
</dbReference>
<dbReference type="FunFam" id="3.40.50.720:FF:000143">
    <property type="entry name" value="Fatty acyl-CoA reductase"/>
    <property type="match status" value="1"/>
</dbReference>
<reference evidence="13 14" key="1">
    <citation type="submission" date="2019-08" db="EMBL/GenBank/DDBJ databases">
        <authorList>
            <person name="Alioto T."/>
            <person name="Alioto T."/>
            <person name="Gomez Garrido J."/>
        </authorList>
    </citation>
    <scope>NUCLEOTIDE SEQUENCE [LARGE SCALE GENOMIC DNA]</scope>
</reference>
<keyword evidence="14" id="KW-1185">Reference proteome</keyword>
<dbReference type="InterPro" id="IPR036291">
    <property type="entry name" value="NAD(P)-bd_dom_sf"/>
</dbReference>
<comment type="similarity">
    <text evidence="2 10">Belongs to the fatty acyl-CoA reductase family.</text>
</comment>
<evidence type="ECO:0000256" key="1">
    <source>
        <dbReference type="ARBA" id="ARBA00004141"/>
    </source>
</evidence>
<evidence type="ECO:0000256" key="4">
    <source>
        <dbReference type="ARBA" id="ARBA00022692"/>
    </source>
</evidence>
<dbReference type="EC" id="1.2.1.84" evidence="10"/>
<dbReference type="Pfam" id="PF07993">
    <property type="entry name" value="NAD_binding_4"/>
    <property type="match status" value="1"/>
</dbReference>
<feature type="transmembrane region" description="Helical" evidence="10">
    <location>
        <begin position="478"/>
        <end position="501"/>
    </location>
</feature>
<dbReference type="Pfam" id="PF03015">
    <property type="entry name" value="Sterile"/>
    <property type="match status" value="1"/>
</dbReference>
<dbReference type="InterPro" id="IPR026055">
    <property type="entry name" value="FAR"/>
</dbReference>
<feature type="domain" description="Fatty acyl-CoA reductase C-terminal" evidence="11">
    <location>
        <begin position="371"/>
        <end position="463"/>
    </location>
</feature>
<dbReference type="GO" id="GO:0080019">
    <property type="term" value="F:alcohol-forming very long-chain fatty acyl-CoA reductase activity"/>
    <property type="evidence" value="ECO:0007669"/>
    <property type="project" value="InterPro"/>
</dbReference>
<dbReference type="GO" id="GO:0035336">
    <property type="term" value="P:long-chain fatty-acyl-CoA metabolic process"/>
    <property type="evidence" value="ECO:0007669"/>
    <property type="project" value="TreeGrafter"/>
</dbReference>
<dbReference type="GO" id="GO:0102965">
    <property type="term" value="F:alcohol-forming long-chain fatty acyl-CoA reductase activity"/>
    <property type="evidence" value="ECO:0007669"/>
    <property type="project" value="UniProtKB-EC"/>
</dbReference>
<keyword evidence="10" id="KW-0560">Oxidoreductase</keyword>
<keyword evidence="3 10" id="KW-0444">Lipid biosynthesis</keyword>
<evidence type="ECO:0000256" key="9">
    <source>
        <dbReference type="ARBA" id="ARBA00052530"/>
    </source>
</evidence>
<proteinExistence type="inferred from homology"/>
<keyword evidence="7 10" id="KW-0443">Lipid metabolism</keyword>
<feature type="domain" description="Thioester reductase (TE)" evidence="12">
    <location>
        <begin position="23"/>
        <end position="289"/>
    </location>
</feature>
<evidence type="ECO:0000259" key="11">
    <source>
        <dbReference type="Pfam" id="PF03015"/>
    </source>
</evidence>
<dbReference type="Gene3D" id="3.40.50.720">
    <property type="entry name" value="NAD(P)-binding Rossmann-like Domain"/>
    <property type="match status" value="1"/>
</dbReference>
<dbReference type="InterPro" id="IPR033640">
    <property type="entry name" value="FAR_C"/>
</dbReference>
<gene>
    <name evidence="13" type="ORF">CINCED_3A021680</name>
</gene>
<keyword evidence="8 10" id="KW-0472">Membrane</keyword>
<evidence type="ECO:0000256" key="6">
    <source>
        <dbReference type="ARBA" id="ARBA00022989"/>
    </source>
</evidence>
<dbReference type="CDD" id="cd05236">
    <property type="entry name" value="FAR-N_SDR_e"/>
    <property type="match status" value="1"/>
</dbReference>
<keyword evidence="5 10" id="KW-0521">NADP</keyword>
<dbReference type="AlphaFoldDB" id="A0A5E4M2X4"/>
<organism evidence="13 14">
    <name type="scientific">Cinara cedri</name>
    <dbReference type="NCBI Taxonomy" id="506608"/>
    <lineage>
        <taxon>Eukaryota</taxon>
        <taxon>Metazoa</taxon>
        <taxon>Ecdysozoa</taxon>
        <taxon>Arthropoda</taxon>
        <taxon>Hexapoda</taxon>
        <taxon>Insecta</taxon>
        <taxon>Pterygota</taxon>
        <taxon>Neoptera</taxon>
        <taxon>Paraneoptera</taxon>
        <taxon>Hemiptera</taxon>
        <taxon>Sternorrhyncha</taxon>
        <taxon>Aphidomorpha</taxon>
        <taxon>Aphidoidea</taxon>
        <taxon>Aphididae</taxon>
        <taxon>Lachninae</taxon>
        <taxon>Cinara</taxon>
    </lineage>
</organism>
<dbReference type="PANTHER" id="PTHR11011">
    <property type="entry name" value="MALE STERILITY PROTEIN 2-RELATED"/>
    <property type="match status" value="1"/>
</dbReference>
<dbReference type="Proteomes" id="UP000325440">
    <property type="component" value="Unassembled WGS sequence"/>
</dbReference>